<feature type="binding site" evidence="2">
    <location>
        <position position="188"/>
    </location>
    <ligand>
        <name>FAD</name>
        <dbReference type="ChEBI" id="CHEBI:57692"/>
    </ligand>
</feature>
<dbReference type="InterPro" id="IPR006905">
    <property type="entry name" value="Flavin_halogenase"/>
</dbReference>
<evidence type="ECO:0000313" key="4">
    <source>
        <dbReference type="Proteomes" id="UP001268683"/>
    </source>
</evidence>
<keyword evidence="2" id="KW-0547">Nucleotide-binding</keyword>
<name>A0AA52EIT0_9PROT</name>
<sequence>MLNDVNIKKIVIVGGGTAGWMAAAALSRLMPHPEISIRLIESETIGTIGVGEATIPHIQHFNQLLNLQEDEFVKRTNATFKLGIEFVNWQKKGQSYIHPFGDYGIPMQGIRFYNYWYRHQMMGHTHSIDDYNLQIMAAKAGKFQRPERLQNSPLSQIEYAYHFDATLYAKFMREFSEKNGVIRTVGKVTTVQQNNENGFIESITLESGEVIEGELFIDCTGFQGLLIEKALKTGFEDWSDLLPCNRAVTVLSERAADPIPYTRSTAQKAGWQWRIPLQSRTGNGHVYCNTYMSDDEAAKVLMEGLDSTAISDPRLIYFKTGIRDKVWNKNVISLGLAAGFMEPLESTSIHLIQTSIARLMTNFPDRNFNEADIKYFNDRTRLEFEQIRDFLILHYHATEREDSDFWTYCRTMEIPESLKERMAIFEENARLYRHDNELFGEASWFAVMHGQGLTPKGYHPHANMMPAAELDQRMSDIRRTWNACLDQMPSHQNFIDRHCKSSA</sequence>
<feature type="binding site" evidence="2">
    <location>
        <position position="81"/>
    </location>
    <ligand>
        <name>7-chloro-L-tryptophan</name>
        <dbReference type="ChEBI" id="CHEBI:58713"/>
    </ligand>
</feature>
<organism evidence="3 4">
    <name type="scientific">Temperatibacter marinus</name>
    <dbReference type="NCBI Taxonomy" id="1456591"/>
    <lineage>
        <taxon>Bacteria</taxon>
        <taxon>Pseudomonadati</taxon>
        <taxon>Pseudomonadota</taxon>
        <taxon>Alphaproteobacteria</taxon>
        <taxon>Kordiimonadales</taxon>
        <taxon>Temperatibacteraceae</taxon>
        <taxon>Temperatibacter</taxon>
    </lineage>
</organism>
<keyword evidence="2" id="KW-0285">Flavoprotein</keyword>
<dbReference type="EMBL" id="CP123872">
    <property type="protein sequence ID" value="WND03580.1"/>
    <property type="molecule type" value="Genomic_DNA"/>
</dbReference>
<feature type="active site" evidence="1">
    <location>
        <position position="81"/>
    </location>
</feature>
<evidence type="ECO:0000256" key="1">
    <source>
        <dbReference type="PIRSR" id="PIRSR011396-1"/>
    </source>
</evidence>
<keyword evidence="2" id="KW-0274">FAD</keyword>
<protein>
    <submittedName>
        <fullName evidence="3">Tryptophan 7-halogenase</fullName>
    </submittedName>
</protein>
<accession>A0AA52EIT0</accession>
<dbReference type="KEGG" id="tmk:QGN29_04230"/>
<keyword evidence="4" id="KW-1185">Reference proteome</keyword>
<dbReference type="PANTHER" id="PTHR43747">
    <property type="entry name" value="FAD-BINDING PROTEIN"/>
    <property type="match status" value="1"/>
</dbReference>
<feature type="binding site" evidence="2">
    <location>
        <position position="336"/>
    </location>
    <ligand>
        <name>FAD</name>
        <dbReference type="ChEBI" id="CHEBI:57692"/>
    </ligand>
</feature>
<dbReference type="PIRSF" id="PIRSF011396">
    <property type="entry name" value="Trp_halogenase"/>
    <property type="match status" value="1"/>
</dbReference>
<feature type="binding site" evidence="2">
    <location>
        <begin position="15"/>
        <end position="18"/>
    </location>
    <ligand>
        <name>FAD</name>
        <dbReference type="ChEBI" id="CHEBI:57692"/>
    </ligand>
</feature>
<feature type="binding site" evidence="2">
    <location>
        <position position="349"/>
    </location>
    <ligand>
        <name>FAD</name>
        <dbReference type="ChEBI" id="CHEBI:57692"/>
    </ligand>
</feature>
<dbReference type="InterPro" id="IPR033856">
    <property type="entry name" value="Trp_halogen"/>
</dbReference>
<dbReference type="InterPro" id="IPR050816">
    <property type="entry name" value="Flavin-dep_Halogenase_NPB"/>
</dbReference>
<dbReference type="RefSeq" id="WP_310799433.1">
    <property type="nucleotide sequence ID" value="NZ_CP123872.1"/>
</dbReference>
<dbReference type="AlphaFoldDB" id="A0AA52EIT0"/>
<dbReference type="SUPFAM" id="SSF51905">
    <property type="entry name" value="FAD/NAD(P)-binding domain"/>
    <property type="match status" value="1"/>
</dbReference>
<dbReference type="GO" id="GO:0000166">
    <property type="term" value="F:nucleotide binding"/>
    <property type="evidence" value="ECO:0007669"/>
    <property type="project" value="UniProtKB-KW"/>
</dbReference>
<reference evidence="3" key="1">
    <citation type="submission" date="2023-04" db="EMBL/GenBank/DDBJ databases">
        <title>Complete genome sequence of Temperatibacter marinus.</title>
        <authorList>
            <person name="Rong J.-C."/>
            <person name="Yi M.-L."/>
            <person name="Zhao Q."/>
        </authorList>
    </citation>
    <scope>NUCLEOTIDE SEQUENCE</scope>
    <source>
        <strain evidence="3">NBRC 110045</strain>
    </source>
</reference>
<dbReference type="Pfam" id="PF04820">
    <property type="entry name" value="Trp_halogenase"/>
    <property type="match status" value="1"/>
</dbReference>
<dbReference type="InterPro" id="IPR036188">
    <property type="entry name" value="FAD/NAD-bd_sf"/>
</dbReference>
<dbReference type="Proteomes" id="UP001268683">
    <property type="component" value="Chromosome"/>
</dbReference>
<dbReference type="PANTHER" id="PTHR43747:SF4">
    <property type="entry name" value="FLAVIN-DEPENDENT TRYPTOPHAN HALOGENASE"/>
    <property type="match status" value="1"/>
</dbReference>
<evidence type="ECO:0000256" key="2">
    <source>
        <dbReference type="PIRSR" id="PIRSR011396-2"/>
    </source>
</evidence>
<evidence type="ECO:0000313" key="3">
    <source>
        <dbReference type="EMBL" id="WND03580.1"/>
    </source>
</evidence>
<proteinExistence type="predicted"/>
<dbReference type="Gene3D" id="3.50.50.60">
    <property type="entry name" value="FAD/NAD(P)-binding domain"/>
    <property type="match status" value="1"/>
</dbReference>
<feature type="binding site" evidence="2">
    <location>
        <position position="345"/>
    </location>
    <ligand>
        <name>L-tryptophan</name>
        <dbReference type="ChEBI" id="CHEBI:57912"/>
    </ligand>
</feature>
<dbReference type="GO" id="GO:0004497">
    <property type="term" value="F:monooxygenase activity"/>
    <property type="evidence" value="ECO:0007669"/>
    <property type="project" value="InterPro"/>
</dbReference>
<gene>
    <name evidence="3" type="ORF">QGN29_04230</name>
</gene>